<feature type="transmembrane region" description="Helical" evidence="10">
    <location>
        <begin position="100"/>
        <end position="119"/>
    </location>
</feature>
<comment type="subcellular location">
    <subcellularLocation>
        <location evidence="1">Cell inner membrane</location>
        <topology evidence="1">Multi-pass membrane protein</topology>
    </subcellularLocation>
    <subcellularLocation>
        <location evidence="9">Cell membrane</location>
        <topology evidence="9">Multi-pass membrane protein</topology>
    </subcellularLocation>
</comment>
<evidence type="ECO:0000256" key="6">
    <source>
        <dbReference type="ARBA" id="ARBA00022989"/>
    </source>
</evidence>
<accession>A0ABQ0CC24</accession>
<sequence length="263" mass="29144">MSWHLLAIFAFAGLIFGSFLNVLIHRIPLEENIVFPRSRCPHCRQMIAWHDNIPVLSWLILLARCRHCRARISIQYPLVELTAAILTAATLHRFGLTPTGIALTVLGYALITLTVIDLYHYILPDVITLPGIAVGIVLSLTPWFVPPLANWQESLIGLAAGGGGLWLFGWIFYKLTGKEGMGLGDVKLVALFGAWLGWQALPLIIFGSAVIGSVVGITWILVWGRDRSLPIPFGPYLALAAWGYLHFGPAIYAWYLGRMVMLF</sequence>
<evidence type="ECO:0000256" key="9">
    <source>
        <dbReference type="RuleBase" id="RU003794"/>
    </source>
</evidence>
<dbReference type="InterPro" id="IPR050882">
    <property type="entry name" value="Prepilin_peptidase/N-MTase"/>
</dbReference>
<comment type="caution">
    <text evidence="13">The sequence shown here is derived from an EMBL/GenBank/DDBJ whole genome shotgun (WGS) entry which is preliminary data.</text>
</comment>
<evidence type="ECO:0000256" key="5">
    <source>
        <dbReference type="ARBA" id="ARBA00022692"/>
    </source>
</evidence>
<keyword evidence="9" id="KW-0645">Protease</keyword>
<comment type="similarity">
    <text evidence="2 8">Belongs to the peptidase A24 family.</text>
</comment>
<dbReference type="EC" id="3.4.23.43" evidence="9"/>
<comment type="catalytic activity">
    <reaction evidence="9">
        <text>Typically cleaves a -Gly-|-Phe- bond to release an N-terminal, basic peptide of 5-8 residues from type IV prepilin, and then N-methylates the new N-terminal amino group, the methyl donor being S-adenosyl-L-methionine.</text>
        <dbReference type="EC" id="3.4.23.43"/>
    </reaction>
</comment>
<feature type="domain" description="Prepilin type IV endopeptidase peptidase" evidence="11">
    <location>
        <begin position="105"/>
        <end position="217"/>
    </location>
</feature>
<evidence type="ECO:0000256" key="4">
    <source>
        <dbReference type="ARBA" id="ARBA00022519"/>
    </source>
</evidence>
<evidence type="ECO:0000256" key="8">
    <source>
        <dbReference type="RuleBase" id="RU003793"/>
    </source>
</evidence>
<evidence type="ECO:0000313" key="13">
    <source>
        <dbReference type="EMBL" id="GAB0058451.1"/>
    </source>
</evidence>
<keyword evidence="6 10" id="KW-1133">Transmembrane helix</keyword>
<dbReference type="Gene3D" id="1.20.120.1220">
    <property type="match status" value="1"/>
</dbReference>
<feature type="transmembrane region" description="Helical" evidence="10">
    <location>
        <begin position="236"/>
        <end position="255"/>
    </location>
</feature>
<organism evidence="13 14">
    <name type="scientific">Candidatus Magnetaquiglobus chichijimensis</name>
    <dbReference type="NCBI Taxonomy" id="3141448"/>
    <lineage>
        <taxon>Bacteria</taxon>
        <taxon>Pseudomonadati</taxon>
        <taxon>Pseudomonadota</taxon>
        <taxon>Magnetococcia</taxon>
        <taxon>Magnetococcales</taxon>
        <taxon>Candidatus Magnetaquicoccaceae</taxon>
        <taxon>Candidatus Magnetaquiglobus</taxon>
    </lineage>
</organism>
<dbReference type="PANTHER" id="PTHR30487">
    <property type="entry name" value="TYPE 4 PREPILIN-LIKE PROTEINS LEADER PEPTIDE-PROCESSING ENZYME"/>
    <property type="match status" value="1"/>
</dbReference>
<dbReference type="InterPro" id="IPR000045">
    <property type="entry name" value="Prepilin_IV_endopep_pep"/>
</dbReference>
<keyword evidence="9" id="KW-0378">Hydrolase</keyword>
<protein>
    <recommendedName>
        <fullName evidence="9">Prepilin leader peptidase/N-methyltransferase</fullName>
        <ecNumber evidence="9">2.1.1.-</ecNumber>
        <ecNumber evidence="9">3.4.23.43</ecNumber>
    </recommendedName>
</protein>
<dbReference type="EMBL" id="BAAFGK010000005">
    <property type="protein sequence ID" value="GAB0058451.1"/>
    <property type="molecule type" value="Genomic_DNA"/>
</dbReference>
<keyword evidence="4" id="KW-0997">Cell inner membrane</keyword>
<feature type="transmembrane region" description="Helical" evidence="10">
    <location>
        <begin position="126"/>
        <end position="145"/>
    </location>
</feature>
<keyword evidence="7 10" id="KW-0472">Membrane</keyword>
<evidence type="ECO:0000313" key="14">
    <source>
        <dbReference type="Proteomes" id="UP001628193"/>
    </source>
</evidence>
<reference evidence="13 14" key="1">
    <citation type="submission" date="2024-09" db="EMBL/GenBank/DDBJ databases">
        <title>Draft genome sequence of Candidatus Magnetaquicoccaceae bacterium FCR-1.</title>
        <authorList>
            <person name="Shimoshige H."/>
            <person name="Shimamura S."/>
            <person name="Taoka A."/>
            <person name="Kobayashi H."/>
            <person name="Maekawa T."/>
        </authorList>
    </citation>
    <scope>NUCLEOTIDE SEQUENCE [LARGE SCALE GENOMIC DNA]</scope>
    <source>
        <strain evidence="13 14">FCR-1</strain>
    </source>
</reference>
<dbReference type="EC" id="2.1.1.-" evidence="9"/>
<keyword evidence="5 9" id="KW-0812">Transmembrane</keyword>
<dbReference type="InterPro" id="IPR010627">
    <property type="entry name" value="Prepilin_pept_A24_N"/>
</dbReference>
<dbReference type="InterPro" id="IPR014032">
    <property type="entry name" value="Peptidase_A24A_bac"/>
</dbReference>
<evidence type="ECO:0000256" key="2">
    <source>
        <dbReference type="ARBA" id="ARBA00005801"/>
    </source>
</evidence>
<feature type="domain" description="Prepilin peptidase A24 N-terminal" evidence="12">
    <location>
        <begin position="12"/>
        <end position="94"/>
    </location>
</feature>
<evidence type="ECO:0000259" key="11">
    <source>
        <dbReference type="Pfam" id="PF01478"/>
    </source>
</evidence>
<dbReference type="RefSeq" id="WP_420906173.1">
    <property type="nucleotide sequence ID" value="NZ_BAAFGK010000005.1"/>
</dbReference>
<feature type="transmembrane region" description="Helical" evidence="10">
    <location>
        <begin position="204"/>
        <end position="224"/>
    </location>
</feature>
<keyword evidence="9" id="KW-0808">Transferase</keyword>
<evidence type="ECO:0000256" key="3">
    <source>
        <dbReference type="ARBA" id="ARBA00022475"/>
    </source>
</evidence>
<evidence type="ECO:0000256" key="10">
    <source>
        <dbReference type="SAM" id="Phobius"/>
    </source>
</evidence>
<keyword evidence="14" id="KW-1185">Reference proteome</keyword>
<dbReference type="Pfam" id="PF01478">
    <property type="entry name" value="Peptidase_A24"/>
    <property type="match status" value="1"/>
</dbReference>
<gene>
    <name evidence="13" type="primary">outO</name>
    <name evidence="13" type="ORF">SIID45300_02800</name>
</gene>
<keyword evidence="9" id="KW-0489">Methyltransferase</keyword>
<dbReference type="PANTHER" id="PTHR30487:SF0">
    <property type="entry name" value="PREPILIN LEADER PEPTIDASE_N-METHYLTRANSFERASE-RELATED"/>
    <property type="match status" value="1"/>
</dbReference>
<keyword evidence="9" id="KW-0511">Multifunctional enzyme</keyword>
<name>A0ABQ0CC24_9PROT</name>
<proteinExistence type="inferred from homology"/>
<dbReference type="PRINTS" id="PR00864">
    <property type="entry name" value="PREPILNPTASE"/>
</dbReference>
<evidence type="ECO:0000256" key="7">
    <source>
        <dbReference type="ARBA" id="ARBA00023136"/>
    </source>
</evidence>
<evidence type="ECO:0000256" key="1">
    <source>
        <dbReference type="ARBA" id="ARBA00004429"/>
    </source>
</evidence>
<dbReference type="Pfam" id="PF06750">
    <property type="entry name" value="A24_N_bact"/>
    <property type="match status" value="1"/>
</dbReference>
<dbReference type="Proteomes" id="UP001628193">
    <property type="component" value="Unassembled WGS sequence"/>
</dbReference>
<keyword evidence="3" id="KW-1003">Cell membrane</keyword>
<feature type="transmembrane region" description="Helical" evidence="10">
    <location>
        <begin position="6"/>
        <end position="24"/>
    </location>
</feature>
<comment type="function">
    <text evidence="9">Plays an essential role in type IV pili and type II pseudopili formation by proteolytically removing the leader sequence from substrate proteins and subsequently monomethylating the alpha-amino group of the newly exposed N-terminal phenylalanine.</text>
</comment>
<evidence type="ECO:0000259" key="12">
    <source>
        <dbReference type="Pfam" id="PF06750"/>
    </source>
</evidence>
<feature type="transmembrane region" description="Helical" evidence="10">
    <location>
        <begin position="151"/>
        <end position="173"/>
    </location>
</feature>